<sequence length="164" mass="19694">MYEINQVLDIATSEGIWVEEKDNHWYFMIQDEKWYPEEIKAIRNRVSKIHFLVERKVPLFLVQIEDVLECSDIPVYLKDFNYDKKNLFFYHFVFIDGLKRVIAIRSGSLDSSFALKLPDFSMSEKEFEENYHLLTNEKEPYEWEEKALFEQIDEKGEVLCGLSF</sequence>
<keyword evidence="2" id="KW-1185">Reference proteome</keyword>
<comment type="caution">
    <text evidence="1">The sequence shown here is derived from an EMBL/GenBank/DDBJ whole genome shotgun (WGS) entry which is preliminary data.</text>
</comment>
<dbReference type="STRING" id="679192.HMPREF9013_0436"/>
<organism evidence="1 2">
    <name type="scientific">Bulleidia extructa W1219</name>
    <dbReference type="NCBI Taxonomy" id="679192"/>
    <lineage>
        <taxon>Bacteria</taxon>
        <taxon>Bacillati</taxon>
        <taxon>Bacillota</taxon>
        <taxon>Erysipelotrichia</taxon>
        <taxon>Erysipelotrichales</taxon>
        <taxon>Erysipelotrichaceae</taxon>
        <taxon>Bulleidia</taxon>
    </lineage>
</organism>
<protein>
    <submittedName>
        <fullName evidence="1">Uncharacterized protein</fullName>
    </submittedName>
</protein>
<dbReference type="Proteomes" id="UP000005017">
    <property type="component" value="Unassembled WGS sequence"/>
</dbReference>
<dbReference type="EMBL" id="ADFR01000016">
    <property type="protein sequence ID" value="EFC05156.1"/>
    <property type="molecule type" value="Genomic_DNA"/>
</dbReference>
<evidence type="ECO:0000313" key="2">
    <source>
        <dbReference type="Proteomes" id="UP000005017"/>
    </source>
</evidence>
<accession>D2MQ87</accession>
<reference evidence="2" key="1">
    <citation type="submission" date="2009-12" db="EMBL/GenBank/DDBJ databases">
        <title>Sequence of Clostridiales genomosp. BVAB3 str. UPII9-5.</title>
        <authorList>
            <person name="Madupu R."/>
            <person name="Durkin A.S."/>
            <person name="Torralba M."/>
            <person name="Methe B."/>
            <person name="Sutton G.G."/>
            <person name="Strausberg R.L."/>
            <person name="Nelson K.E."/>
        </authorList>
    </citation>
    <scope>NUCLEOTIDE SEQUENCE [LARGE SCALE GENOMIC DNA]</scope>
    <source>
        <strain evidence="2">W1219</strain>
    </source>
</reference>
<gene>
    <name evidence="1" type="ORF">HMPREF9013_0436</name>
</gene>
<name>D2MQ87_9FIRM</name>
<proteinExistence type="predicted"/>
<dbReference type="AlphaFoldDB" id="D2MQ87"/>
<evidence type="ECO:0000313" key="1">
    <source>
        <dbReference type="EMBL" id="EFC05156.1"/>
    </source>
</evidence>